<dbReference type="EMBL" id="BKCJ010002830">
    <property type="protein sequence ID" value="GEU51202.1"/>
    <property type="molecule type" value="Genomic_DNA"/>
</dbReference>
<dbReference type="AlphaFoldDB" id="A0A6L2KRG3"/>
<protein>
    <submittedName>
        <fullName evidence="2">Uncharacterized protein</fullName>
    </submittedName>
</protein>
<evidence type="ECO:0000313" key="2">
    <source>
        <dbReference type="EMBL" id="GEU51202.1"/>
    </source>
</evidence>
<organism evidence="2">
    <name type="scientific">Tanacetum cinerariifolium</name>
    <name type="common">Dalmatian daisy</name>
    <name type="synonym">Chrysanthemum cinerariifolium</name>
    <dbReference type="NCBI Taxonomy" id="118510"/>
    <lineage>
        <taxon>Eukaryota</taxon>
        <taxon>Viridiplantae</taxon>
        <taxon>Streptophyta</taxon>
        <taxon>Embryophyta</taxon>
        <taxon>Tracheophyta</taxon>
        <taxon>Spermatophyta</taxon>
        <taxon>Magnoliopsida</taxon>
        <taxon>eudicotyledons</taxon>
        <taxon>Gunneridae</taxon>
        <taxon>Pentapetalae</taxon>
        <taxon>asterids</taxon>
        <taxon>campanulids</taxon>
        <taxon>Asterales</taxon>
        <taxon>Asteraceae</taxon>
        <taxon>Asteroideae</taxon>
        <taxon>Anthemideae</taxon>
        <taxon>Anthemidinae</taxon>
        <taxon>Tanacetum</taxon>
    </lineage>
</organism>
<evidence type="ECO:0000256" key="1">
    <source>
        <dbReference type="SAM" id="MobiDB-lite"/>
    </source>
</evidence>
<gene>
    <name evidence="2" type="ORF">Tci_023180</name>
</gene>
<feature type="region of interest" description="Disordered" evidence="1">
    <location>
        <begin position="174"/>
        <end position="199"/>
    </location>
</feature>
<comment type="caution">
    <text evidence="2">The sequence shown here is derived from an EMBL/GenBank/DDBJ whole genome shotgun (WGS) entry which is preliminary data.</text>
</comment>
<sequence>MEISDFYANHQEQVLIIANIKDELRKLKGKALVNNVVILHTFALEMLKIDVEPLAPRLLNNMIAHSDYLRLTQEYAVILKEVVEQGKSQNPLNNSLDFAFLNLNLLRKLQREKFGNQLASSLEPVLHEMTPATISSGLVSNPPSLTPFVPPLRTNCPSEVIASVAKKVALESAASTGSPSSTTVDQYAPLPSNSQTSPETQTLVISNDVHDLDVANMNNNSFFGILITKNVSEASSSLDVIPTIVHTAAPNSEHVNK</sequence>
<accession>A0A6L2KRG3</accession>
<name>A0A6L2KRG3_TANCI</name>
<feature type="compositionally biased region" description="Low complexity" evidence="1">
    <location>
        <begin position="174"/>
        <end position="183"/>
    </location>
</feature>
<proteinExistence type="predicted"/>
<reference evidence="2" key="1">
    <citation type="journal article" date="2019" name="Sci. Rep.">
        <title>Draft genome of Tanacetum cinerariifolium, the natural source of mosquito coil.</title>
        <authorList>
            <person name="Yamashiro T."/>
            <person name="Shiraishi A."/>
            <person name="Satake H."/>
            <person name="Nakayama K."/>
        </authorList>
    </citation>
    <scope>NUCLEOTIDE SEQUENCE</scope>
</reference>